<keyword evidence="2" id="KW-1185">Reference proteome</keyword>
<proteinExistence type="predicted"/>
<sequence length="116" mass="13924">MIISESCRSRSRNVVCFGLNVVNLKQFPPTKDDLVFFYFHVLLLWIRDSHQKVQFSCGATFHFCAKTPSQRRKFHSPNQKRRRLYEGYCTDRRSAHTSNIVRYTNNSYKLFYRKFS</sequence>
<protein>
    <submittedName>
        <fullName evidence="1">Protein of unassigned function</fullName>
    </submittedName>
</protein>
<name>A0A089NTY1_9HYPH</name>
<organism evidence="1 2">
    <name type="scientific">Methylobacterium oryzae CBMB20</name>
    <dbReference type="NCBI Taxonomy" id="693986"/>
    <lineage>
        <taxon>Bacteria</taxon>
        <taxon>Pseudomonadati</taxon>
        <taxon>Pseudomonadota</taxon>
        <taxon>Alphaproteobacteria</taxon>
        <taxon>Hyphomicrobiales</taxon>
        <taxon>Methylobacteriaceae</taxon>
        <taxon>Methylobacterium</taxon>
    </lineage>
</organism>
<dbReference type="AlphaFoldDB" id="A0A089NTY1"/>
<reference evidence="1 2" key="1">
    <citation type="journal article" date="2014" name="PLoS ONE">
        <title>Genome Information of Methylobacterium oryzae, a Plant-Probiotic Methylotroph in the Phyllosphere.</title>
        <authorList>
            <person name="Kwak M.J."/>
            <person name="Jeong H."/>
            <person name="Madhaiyan M."/>
            <person name="Lee Y."/>
            <person name="Sa T.M."/>
            <person name="Oh T.K."/>
            <person name="Kim J.F."/>
        </authorList>
    </citation>
    <scope>NUCLEOTIDE SEQUENCE [LARGE SCALE GENOMIC DNA]</scope>
    <source>
        <strain evidence="1 2">CBMB20</strain>
    </source>
</reference>
<dbReference type="EMBL" id="CP003811">
    <property type="protein sequence ID" value="AIQ89308.1"/>
    <property type="molecule type" value="Genomic_DNA"/>
</dbReference>
<gene>
    <name evidence="1" type="ORF">MOC_1553</name>
</gene>
<accession>A0A089NTY1</accession>
<dbReference type="KEGG" id="mor:MOC_1553"/>
<dbReference type="HOGENOM" id="CLU_2094002_0_0_5"/>
<dbReference type="Proteomes" id="UP000029492">
    <property type="component" value="Chromosome"/>
</dbReference>
<evidence type="ECO:0000313" key="1">
    <source>
        <dbReference type="EMBL" id="AIQ89308.1"/>
    </source>
</evidence>
<evidence type="ECO:0000313" key="2">
    <source>
        <dbReference type="Proteomes" id="UP000029492"/>
    </source>
</evidence>